<dbReference type="InterPro" id="IPR013595">
    <property type="entry name" value="Pept_S33_TAP-like_C"/>
</dbReference>
<keyword evidence="4" id="KW-1133">Transmembrane helix</keyword>
<dbReference type="Pfam" id="PF08386">
    <property type="entry name" value="Abhydrolase_4"/>
    <property type="match status" value="1"/>
</dbReference>
<dbReference type="EMBL" id="JAGPYM010000003">
    <property type="protein sequence ID" value="KAH6897261.1"/>
    <property type="molecule type" value="Genomic_DNA"/>
</dbReference>
<feature type="domain" description="AB hydrolase-1" evidence="5">
    <location>
        <begin position="120"/>
        <end position="285"/>
    </location>
</feature>
<name>A0A9P9ARZ2_9HYPO</name>
<evidence type="ECO:0000259" key="6">
    <source>
        <dbReference type="Pfam" id="PF08386"/>
    </source>
</evidence>
<dbReference type="InterPro" id="IPR000073">
    <property type="entry name" value="AB_hydrolase_1"/>
</dbReference>
<keyword evidence="4" id="KW-0812">Transmembrane</keyword>
<evidence type="ECO:0000256" key="2">
    <source>
        <dbReference type="ARBA" id="ARBA00022801"/>
    </source>
</evidence>
<dbReference type="AlphaFoldDB" id="A0A9P9ARZ2"/>
<dbReference type="GO" id="GO:0016787">
    <property type="term" value="F:hydrolase activity"/>
    <property type="evidence" value="ECO:0007669"/>
    <property type="project" value="UniProtKB-KW"/>
</dbReference>
<evidence type="ECO:0000256" key="3">
    <source>
        <dbReference type="SAM" id="MobiDB-lite"/>
    </source>
</evidence>
<dbReference type="OrthoDB" id="425534at2759"/>
<keyword evidence="4" id="KW-0472">Membrane</keyword>
<comment type="caution">
    <text evidence="7">The sequence shown here is derived from an EMBL/GenBank/DDBJ whole genome shotgun (WGS) entry which is preliminary data.</text>
</comment>
<keyword evidence="2" id="KW-0378">Hydrolase</keyword>
<accession>A0A9P9ARZ2</accession>
<evidence type="ECO:0000259" key="5">
    <source>
        <dbReference type="Pfam" id="PF00561"/>
    </source>
</evidence>
<organism evidence="7 8">
    <name type="scientific">Thelonectria olida</name>
    <dbReference type="NCBI Taxonomy" id="1576542"/>
    <lineage>
        <taxon>Eukaryota</taxon>
        <taxon>Fungi</taxon>
        <taxon>Dikarya</taxon>
        <taxon>Ascomycota</taxon>
        <taxon>Pezizomycotina</taxon>
        <taxon>Sordariomycetes</taxon>
        <taxon>Hypocreomycetidae</taxon>
        <taxon>Hypocreales</taxon>
        <taxon>Nectriaceae</taxon>
        <taxon>Thelonectria</taxon>
    </lineage>
</organism>
<feature type="transmembrane region" description="Helical" evidence="4">
    <location>
        <begin position="243"/>
        <end position="262"/>
    </location>
</feature>
<feature type="domain" description="Peptidase S33 tripeptidyl aminopeptidase-like C-terminal" evidence="6">
    <location>
        <begin position="467"/>
        <end position="563"/>
    </location>
</feature>
<dbReference type="InterPro" id="IPR051601">
    <property type="entry name" value="Serine_prot/Carboxylest_S33"/>
</dbReference>
<evidence type="ECO:0000313" key="8">
    <source>
        <dbReference type="Proteomes" id="UP000777438"/>
    </source>
</evidence>
<proteinExistence type="inferred from homology"/>
<feature type="transmembrane region" description="Helical" evidence="4">
    <location>
        <begin position="23"/>
        <end position="41"/>
    </location>
</feature>
<gene>
    <name evidence="7" type="ORF">B0T10DRAFT_455126</name>
</gene>
<dbReference type="Pfam" id="PF00561">
    <property type="entry name" value="Abhydrolase_1"/>
    <property type="match status" value="1"/>
</dbReference>
<dbReference type="PANTHER" id="PTHR43248:SF25">
    <property type="entry name" value="AB HYDROLASE-1 DOMAIN-CONTAINING PROTEIN-RELATED"/>
    <property type="match status" value="1"/>
</dbReference>
<protein>
    <submittedName>
        <fullName evidence="7">TAP-like protein-domain-containing protein</fullName>
    </submittedName>
</protein>
<evidence type="ECO:0000256" key="4">
    <source>
        <dbReference type="SAM" id="Phobius"/>
    </source>
</evidence>
<feature type="region of interest" description="Disordered" evidence="3">
    <location>
        <begin position="394"/>
        <end position="429"/>
    </location>
</feature>
<dbReference type="PANTHER" id="PTHR43248">
    <property type="entry name" value="2-SUCCINYL-6-HYDROXY-2,4-CYCLOHEXADIENE-1-CARBOXYLATE SYNTHASE"/>
    <property type="match status" value="1"/>
</dbReference>
<dbReference type="Proteomes" id="UP000777438">
    <property type="component" value="Unassembled WGS sequence"/>
</dbReference>
<evidence type="ECO:0000256" key="1">
    <source>
        <dbReference type="ARBA" id="ARBA00010088"/>
    </source>
</evidence>
<dbReference type="InterPro" id="IPR029058">
    <property type="entry name" value="AB_hydrolase_fold"/>
</dbReference>
<comment type="similarity">
    <text evidence="1">Belongs to the peptidase S33 family.</text>
</comment>
<reference evidence="7 8" key="1">
    <citation type="journal article" date="2021" name="Nat. Commun.">
        <title>Genetic determinants of endophytism in the Arabidopsis root mycobiome.</title>
        <authorList>
            <person name="Mesny F."/>
            <person name="Miyauchi S."/>
            <person name="Thiergart T."/>
            <person name="Pickel B."/>
            <person name="Atanasova L."/>
            <person name="Karlsson M."/>
            <person name="Huettel B."/>
            <person name="Barry K.W."/>
            <person name="Haridas S."/>
            <person name="Chen C."/>
            <person name="Bauer D."/>
            <person name="Andreopoulos W."/>
            <person name="Pangilinan J."/>
            <person name="LaButti K."/>
            <person name="Riley R."/>
            <person name="Lipzen A."/>
            <person name="Clum A."/>
            <person name="Drula E."/>
            <person name="Henrissat B."/>
            <person name="Kohler A."/>
            <person name="Grigoriev I.V."/>
            <person name="Martin F.M."/>
            <person name="Hacquard S."/>
        </authorList>
    </citation>
    <scope>NUCLEOTIDE SEQUENCE [LARGE SCALE GENOMIC DNA]</scope>
    <source>
        <strain evidence="7 8">MPI-CAGE-CH-0241</strain>
    </source>
</reference>
<evidence type="ECO:0000313" key="7">
    <source>
        <dbReference type="EMBL" id="KAH6897261.1"/>
    </source>
</evidence>
<dbReference type="Gene3D" id="3.40.50.1820">
    <property type="entry name" value="alpha/beta hydrolase"/>
    <property type="match status" value="1"/>
</dbReference>
<dbReference type="SUPFAM" id="SSF53474">
    <property type="entry name" value="alpha/beta-Hydrolases"/>
    <property type="match status" value="1"/>
</dbReference>
<keyword evidence="8" id="KW-1185">Reference proteome</keyword>
<sequence length="602" mass="66784">MDEKKPVIAEKPPLVMQPPKRKVFTTLLALVAALSVVAFFHQRPLETDRERVLGKEPAGQWTWNDVTPSRDLAWEKCYDGKFDCARLDVPMDWLEPAGNKTVRLGVLRLAAKSSDKKLSPVFVNPGGPGGSGVQFLRQAGHLIQTIVGDNHDIISWDPRGVGVSTPRVECWGSSQKRKAWSLQETPVVDERPGLEYDAYSRAFAYSGACEAAMDHTGLMSHLGTPSHARDMLEILKKTGHEKLRYWGFSYGTVLGGVFAALFPEKVERMVSDGNCDYHDWFKLDHTQFLVDTDKILDAFDKACHEGGPDKCALWAQSAEAVQNRRAALLEKLKISPVIVPAWTLPSGPELPEVITYSKLQRLMQTMLYRPQKALLHMARIYEALERGDGLPYWNKVREPDDEDETPKDSCSLGETPATLPQETGAEPDAFPAIMCSDNEQATDTPAEFSEYVKGMLKTSRWAGAVNLYFHVLCLGRKVRPKWKFDEATIQGETAHPILFIGNMADNVTPFQSAVKNSARFPGSVVLKQNSYGHCSLAAASTCTARHVRAYFQHGTLPPPGTECDPDYGLLDLPSDQQVNAEDDLASAVLKLTHKAHIPRGFV</sequence>